<dbReference type="InterPro" id="IPR036890">
    <property type="entry name" value="HATPase_C_sf"/>
</dbReference>
<evidence type="ECO:0000256" key="1">
    <source>
        <dbReference type="ARBA" id="ARBA00006082"/>
    </source>
</evidence>
<dbReference type="SUPFAM" id="SSF55874">
    <property type="entry name" value="ATPase domain of HSP90 chaperone/DNA topoisomerase II/histidine kinase"/>
    <property type="match status" value="1"/>
</dbReference>
<organism evidence="2">
    <name type="scientific">Aegilops tauschii</name>
    <name type="common">Tausch's goatgrass</name>
    <name type="synonym">Aegilops squarrosa</name>
    <dbReference type="NCBI Taxonomy" id="37682"/>
    <lineage>
        <taxon>Eukaryota</taxon>
        <taxon>Viridiplantae</taxon>
        <taxon>Streptophyta</taxon>
        <taxon>Embryophyta</taxon>
        <taxon>Tracheophyta</taxon>
        <taxon>Spermatophyta</taxon>
        <taxon>Magnoliopsida</taxon>
        <taxon>Liliopsida</taxon>
        <taxon>Poales</taxon>
        <taxon>Poaceae</taxon>
        <taxon>BOP clade</taxon>
        <taxon>Pooideae</taxon>
        <taxon>Triticodae</taxon>
        <taxon>Triticeae</taxon>
        <taxon>Triticinae</taxon>
        <taxon>Aegilops</taxon>
    </lineage>
</organism>
<dbReference type="InterPro" id="IPR038973">
    <property type="entry name" value="MutL/Mlh/Pms-like"/>
</dbReference>
<dbReference type="GO" id="GO:0140664">
    <property type="term" value="F:ATP-dependent DNA damage sensor activity"/>
    <property type="evidence" value="ECO:0007669"/>
    <property type="project" value="InterPro"/>
</dbReference>
<dbReference type="GO" id="GO:0016887">
    <property type="term" value="F:ATP hydrolysis activity"/>
    <property type="evidence" value="ECO:0007669"/>
    <property type="project" value="InterPro"/>
</dbReference>
<dbReference type="GO" id="GO:0032389">
    <property type="term" value="C:MutLalpha complex"/>
    <property type="evidence" value="ECO:0007669"/>
    <property type="project" value="TreeGrafter"/>
</dbReference>
<dbReference type="PANTHER" id="PTHR10073:SF12">
    <property type="entry name" value="DNA MISMATCH REPAIR PROTEIN MLH1"/>
    <property type="match status" value="1"/>
</dbReference>
<comment type="similarity">
    <text evidence="1">Belongs to the DNA mismatch repair MutL/HexB family.</text>
</comment>
<name>M8C8I0_AEGTA</name>
<dbReference type="EnsemblPlants" id="EMT30599">
    <property type="protein sequence ID" value="EMT30599"/>
    <property type="gene ID" value="F775_24029"/>
</dbReference>
<dbReference type="GO" id="GO:0006298">
    <property type="term" value="P:mismatch repair"/>
    <property type="evidence" value="ECO:0007669"/>
    <property type="project" value="InterPro"/>
</dbReference>
<dbReference type="Gene3D" id="1.10.510.10">
    <property type="entry name" value="Transferase(Phosphotransferase) domain 1"/>
    <property type="match status" value="1"/>
</dbReference>
<proteinExistence type="inferred from homology"/>
<dbReference type="PANTHER" id="PTHR10073">
    <property type="entry name" value="DNA MISMATCH REPAIR PROTEIN MLH, PMS, MUTL"/>
    <property type="match status" value="1"/>
</dbReference>
<dbReference type="AlphaFoldDB" id="M8C8I0"/>
<dbReference type="ExpressionAtlas" id="M8C8I0">
    <property type="expression patterns" value="baseline"/>
</dbReference>
<dbReference type="Gene3D" id="3.30.565.10">
    <property type="entry name" value="Histidine kinase-like ATPase, C-terminal domain"/>
    <property type="match status" value="1"/>
</dbReference>
<evidence type="ECO:0000313" key="2">
    <source>
        <dbReference type="EnsemblPlants" id="EMT30599"/>
    </source>
</evidence>
<dbReference type="SUPFAM" id="SSF56112">
    <property type="entry name" value="Protein kinase-like (PK-like)"/>
    <property type="match status" value="1"/>
</dbReference>
<accession>M8C8I0</accession>
<sequence length="950" mass="106395">MGFRREALASLTYVGHVTVTTITEGQLHGYRVSYRDGVMENDPKPCSAVKGTQVMNMVARRKTLQNSNDDYPKIVDFISRFTVHHINVNFSCRKHRANRADVHSGSMSSRLDAIRNVYGASVVRDLMMILGEIVKTRFRVKSHLVLILWHVYGQWRKISKGSCEPNGQNRSTRSIWKVAHLLARNIVRSRRNPKDAGDLSSRHELLTEIDSNLYPGLGVLPHLKGLEPAYVSVFAVLVPNLASERHRHSSPQPPSISHPMASAVRTPRQLAPIVGRDATPVGVTFRTRPFTPTGERIAHDLVSRLGAFDGAGDDVVRFVDAASPASGSIIPFGELRVYVALVPDEYPSRVLTFVDPPLPGGYGVSGDVTDLCTRVEGGSTIGLACFGPHIREEPFPKGFTLARDTLKYNGFTKPEDWLTDYTTDVGIAGGKKRVAVRYTPLMLLGSVRAWLNSLPANSINAWLDFEEGLGTTIGARKMEPALVDEKLIPWELNKFKLNPSRNGDVIAHYQINKPSDLTATAQLSPMARPLVCLHLKESENLPKISIMNLRHRYILRVEAVQELQLPVLKQKNIAVVVEPHDGPLTCFLVRLVLTERRSNAVPSQSLRDVIRQIVEAIEELRINGVYHGNLTIHNIYHSRVGGAIVVKLVNFQNRAGSLQLPLHRIFQPLLQPEYLLPTCAYRQSLFSISIFIDWDVAISDIELEAAQLMDWVGLGNILHTISTAAKFRDNTASCSIIDHLASKLMALTSTNCLPSIKKDTLDDMFFWDTRRRTMFYIHEIPKALNDNDFVTRVKNHAWPLPWDSKHFGLVKAMNDYREEVAVRDKHKGVNPGPEVLKQYHCNGQDPIHNVQCMSGAYTHQDKIEKDIKDDKDKRMSVDVAVQKEQPELCLALRRGSLLEEGNEECFRLCGVKARSVMLMLFVAFCKEYRQVAPPVSLSRGAFLDGEMAGK</sequence>
<dbReference type="InterPro" id="IPR011009">
    <property type="entry name" value="Kinase-like_dom_sf"/>
</dbReference>
<reference evidence="2" key="1">
    <citation type="submission" date="2015-06" db="UniProtKB">
        <authorList>
            <consortium name="EnsemblPlants"/>
        </authorList>
    </citation>
    <scope>IDENTIFICATION</scope>
</reference>
<protein>
    <submittedName>
        <fullName evidence="2">DNA mismatch repair protein Mlh1</fullName>
    </submittedName>
</protein>